<name>A0ABY2FAA1_9ACTN</name>
<sequence>MGHAEFYRHYIERCNERRWEELGAFVAENVQVNGTVEGLESYIAGLRAVIQAFPDFRWEIQELVVDGDVLAARLTNVGTHHGTFLDVPATGRRISTTELAMYHVDGGKISACWGDLGSTVRNELLSGEGLRAE</sequence>
<evidence type="ECO:0000313" key="1">
    <source>
        <dbReference type="EMBL" id="TDW87418.1"/>
    </source>
</evidence>
<dbReference type="RefSeq" id="WP_134131296.1">
    <property type="nucleotide sequence ID" value="NZ_SODU01000003.1"/>
</dbReference>
<dbReference type="EMBL" id="SODU01000003">
    <property type="protein sequence ID" value="TDW87418.1"/>
    <property type="molecule type" value="Genomic_DNA"/>
</dbReference>
<organism evidence="1 2">
    <name type="scientific">Kribbella pratensis</name>
    <dbReference type="NCBI Taxonomy" id="2512112"/>
    <lineage>
        <taxon>Bacteria</taxon>
        <taxon>Bacillati</taxon>
        <taxon>Actinomycetota</taxon>
        <taxon>Actinomycetes</taxon>
        <taxon>Propionibacteriales</taxon>
        <taxon>Kribbellaceae</taxon>
        <taxon>Kribbella</taxon>
    </lineage>
</organism>
<dbReference type="Proteomes" id="UP000295060">
    <property type="component" value="Unassembled WGS sequence"/>
</dbReference>
<comment type="caution">
    <text evidence="1">The sequence shown here is derived from an EMBL/GenBank/DDBJ whole genome shotgun (WGS) entry which is preliminary data.</text>
</comment>
<dbReference type="SUPFAM" id="SSF54427">
    <property type="entry name" value="NTF2-like"/>
    <property type="match status" value="1"/>
</dbReference>
<dbReference type="InterPro" id="IPR009959">
    <property type="entry name" value="Cyclase_SnoaL-like"/>
</dbReference>
<keyword evidence="2" id="KW-1185">Reference proteome</keyword>
<reference evidence="1 2" key="1">
    <citation type="submission" date="2019-03" db="EMBL/GenBank/DDBJ databases">
        <title>Genomic Encyclopedia of Type Strains, Phase III (KMG-III): the genomes of soil and plant-associated and newly described type strains.</title>
        <authorList>
            <person name="Whitman W."/>
        </authorList>
    </citation>
    <scope>NUCLEOTIDE SEQUENCE [LARGE SCALE GENOMIC DNA]</scope>
    <source>
        <strain evidence="1 2">VKMAc-2574</strain>
    </source>
</reference>
<dbReference type="Pfam" id="PF07366">
    <property type="entry name" value="SnoaL"/>
    <property type="match status" value="1"/>
</dbReference>
<gene>
    <name evidence="1" type="ORF">EV137_5496</name>
</gene>
<dbReference type="Gene3D" id="3.10.450.50">
    <property type="match status" value="1"/>
</dbReference>
<dbReference type="PANTHER" id="PTHR38436:SF1">
    <property type="entry name" value="ESTER CYCLASE"/>
    <property type="match status" value="1"/>
</dbReference>
<proteinExistence type="predicted"/>
<dbReference type="InterPro" id="IPR032710">
    <property type="entry name" value="NTF2-like_dom_sf"/>
</dbReference>
<dbReference type="PANTHER" id="PTHR38436">
    <property type="entry name" value="POLYKETIDE CYCLASE SNOAL-LIKE DOMAIN"/>
    <property type="match status" value="1"/>
</dbReference>
<evidence type="ECO:0000313" key="2">
    <source>
        <dbReference type="Proteomes" id="UP000295060"/>
    </source>
</evidence>
<accession>A0ABY2FAA1</accession>
<protein>
    <submittedName>
        <fullName evidence="1">Steroid delta-isomerase-like uncharacterized protein</fullName>
    </submittedName>
</protein>